<dbReference type="EMBL" id="GL377566">
    <property type="protein sequence ID" value="EFJ36704.1"/>
    <property type="molecule type" value="Genomic_DNA"/>
</dbReference>
<organism evidence="2">
    <name type="scientific">Selaginella moellendorffii</name>
    <name type="common">Spikemoss</name>
    <dbReference type="NCBI Taxonomy" id="88036"/>
    <lineage>
        <taxon>Eukaryota</taxon>
        <taxon>Viridiplantae</taxon>
        <taxon>Streptophyta</taxon>
        <taxon>Embryophyta</taxon>
        <taxon>Tracheophyta</taxon>
        <taxon>Lycopodiopsida</taxon>
        <taxon>Selaginellales</taxon>
        <taxon>Selaginellaceae</taxon>
        <taxon>Selaginella</taxon>
    </lineage>
</organism>
<evidence type="ECO:0000313" key="2">
    <source>
        <dbReference type="Proteomes" id="UP000001514"/>
    </source>
</evidence>
<dbReference type="Proteomes" id="UP000001514">
    <property type="component" value="Unassembled WGS sequence"/>
</dbReference>
<gene>
    <name evidence="1" type="ORF">SELMODRAFT_403326</name>
</gene>
<keyword evidence="2" id="KW-1185">Reference proteome</keyword>
<protein>
    <submittedName>
        <fullName evidence="1">Uncharacterized protein</fullName>
    </submittedName>
</protein>
<sequence>MDDSTSTLVVHGTIEAAPVIPRNSIVQISLFQERNKSTGLDVPMTGIGGMMSNTRLLKHRKWALVVLSHDWNMVMIQRHKSQQEPKVQTHEPNHHKRSNYNIRSVAGLRKPVSSFHRFNTLASPVDGLKRSRKNPRYAVPTFGTRGTKREYSLKPVMLLMVTKNS</sequence>
<dbReference type="Gramene" id="EFJ36704">
    <property type="protein sequence ID" value="EFJ36704"/>
    <property type="gene ID" value="SELMODRAFT_403326"/>
</dbReference>
<dbReference type="KEGG" id="smo:SELMODRAFT_403326"/>
<evidence type="ECO:0000313" key="1">
    <source>
        <dbReference type="EMBL" id="EFJ36704.1"/>
    </source>
</evidence>
<dbReference type="InParanoid" id="D8QTT6"/>
<dbReference type="HOGENOM" id="CLU_1613616_0_0_1"/>
<name>D8QTT6_SELML</name>
<reference evidence="1 2" key="1">
    <citation type="journal article" date="2011" name="Science">
        <title>The Selaginella genome identifies genetic changes associated with the evolution of vascular plants.</title>
        <authorList>
            <person name="Banks J.A."/>
            <person name="Nishiyama T."/>
            <person name="Hasebe M."/>
            <person name="Bowman J.L."/>
            <person name="Gribskov M."/>
            <person name="dePamphilis C."/>
            <person name="Albert V.A."/>
            <person name="Aono N."/>
            <person name="Aoyama T."/>
            <person name="Ambrose B.A."/>
            <person name="Ashton N.W."/>
            <person name="Axtell M.J."/>
            <person name="Barker E."/>
            <person name="Barker M.S."/>
            <person name="Bennetzen J.L."/>
            <person name="Bonawitz N.D."/>
            <person name="Chapple C."/>
            <person name="Cheng C."/>
            <person name="Correa L.G."/>
            <person name="Dacre M."/>
            <person name="DeBarry J."/>
            <person name="Dreyer I."/>
            <person name="Elias M."/>
            <person name="Engstrom E.M."/>
            <person name="Estelle M."/>
            <person name="Feng L."/>
            <person name="Finet C."/>
            <person name="Floyd S.K."/>
            <person name="Frommer W.B."/>
            <person name="Fujita T."/>
            <person name="Gramzow L."/>
            <person name="Gutensohn M."/>
            <person name="Harholt J."/>
            <person name="Hattori M."/>
            <person name="Heyl A."/>
            <person name="Hirai T."/>
            <person name="Hiwatashi Y."/>
            <person name="Ishikawa M."/>
            <person name="Iwata M."/>
            <person name="Karol K.G."/>
            <person name="Koehler B."/>
            <person name="Kolukisaoglu U."/>
            <person name="Kubo M."/>
            <person name="Kurata T."/>
            <person name="Lalonde S."/>
            <person name="Li K."/>
            <person name="Li Y."/>
            <person name="Litt A."/>
            <person name="Lyons E."/>
            <person name="Manning G."/>
            <person name="Maruyama T."/>
            <person name="Michael T.P."/>
            <person name="Mikami K."/>
            <person name="Miyazaki S."/>
            <person name="Morinaga S."/>
            <person name="Murata T."/>
            <person name="Mueller-Roeber B."/>
            <person name="Nelson D.R."/>
            <person name="Obara M."/>
            <person name="Oguri Y."/>
            <person name="Olmstead R.G."/>
            <person name="Onodera N."/>
            <person name="Petersen B.L."/>
            <person name="Pils B."/>
            <person name="Prigge M."/>
            <person name="Rensing S.A."/>
            <person name="Riano-Pachon D.M."/>
            <person name="Roberts A.W."/>
            <person name="Sato Y."/>
            <person name="Scheller H.V."/>
            <person name="Schulz B."/>
            <person name="Schulz C."/>
            <person name="Shakirov E.V."/>
            <person name="Shibagaki N."/>
            <person name="Shinohara N."/>
            <person name="Shippen D.E."/>
            <person name="Soerensen I."/>
            <person name="Sotooka R."/>
            <person name="Sugimoto N."/>
            <person name="Sugita M."/>
            <person name="Sumikawa N."/>
            <person name="Tanurdzic M."/>
            <person name="Theissen G."/>
            <person name="Ulvskov P."/>
            <person name="Wakazuki S."/>
            <person name="Weng J.K."/>
            <person name="Willats W.W."/>
            <person name="Wipf D."/>
            <person name="Wolf P.G."/>
            <person name="Yang L."/>
            <person name="Zimmer A.D."/>
            <person name="Zhu Q."/>
            <person name="Mitros T."/>
            <person name="Hellsten U."/>
            <person name="Loque D."/>
            <person name="Otillar R."/>
            <person name="Salamov A."/>
            <person name="Schmutz J."/>
            <person name="Shapiro H."/>
            <person name="Lindquist E."/>
            <person name="Lucas S."/>
            <person name="Rokhsar D."/>
            <person name="Grigoriev I.V."/>
        </authorList>
    </citation>
    <scope>NUCLEOTIDE SEQUENCE [LARGE SCALE GENOMIC DNA]</scope>
</reference>
<accession>D8QTT6</accession>
<proteinExistence type="predicted"/>
<dbReference type="AlphaFoldDB" id="D8QTT6"/>